<dbReference type="InterPro" id="IPR012373">
    <property type="entry name" value="Ferrdict_sens_TM"/>
</dbReference>
<dbReference type="RefSeq" id="WP_247974117.1">
    <property type="nucleotide sequence ID" value="NZ_CP095848.1"/>
</dbReference>
<protein>
    <submittedName>
        <fullName evidence="3">FecR domain-containing protein</fullName>
    </submittedName>
</protein>
<evidence type="ECO:0000313" key="4">
    <source>
        <dbReference type="Proteomes" id="UP000829647"/>
    </source>
</evidence>
<evidence type="ECO:0000259" key="1">
    <source>
        <dbReference type="Pfam" id="PF04773"/>
    </source>
</evidence>
<feature type="domain" description="FecR protein" evidence="1">
    <location>
        <begin position="129"/>
        <end position="224"/>
    </location>
</feature>
<dbReference type="Pfam" id="PF04773">
    <property type="entry name" value="FecR"/>
    <property type="match status" value="1"/>
</dbReference>
<dbReference type="InterPro" id="IPR032508">
    <property type="entry name" value="FecR_C"/>
</dbReference>
<dbReference type="Pfam" id="PF16344">
    <property type="entry name" value="FecR_C"/>
    <property type="match status" value="1"/>
</dbReference>
<dbReference type="Gene3D" id="3.55.50.30">
    <property type="match status" value="1"/>
</dbReference>
<evidence type="ECO:0000259" key="2">
    <source>
        <dbReference type="Pfam" id="PF16344"/>
    </source>
</evidence>
<proteinExistence type="predicted"/>
<accession>A0ABY4J420</accession>
<gene>
    <name evidence="3" type="ORF">MWH26_09755</name>
</gene>
<keyword evidence="4" id="KW-1185">Reference proteome</keyword>
<dbReference type="PANTHER" id="PTHR30273:SF2">
    <property type="entry name" value="PROTEIN FECR"/>
    <property type="match status" value="1"/>
</dbReference>
<dbReference type="Proteomes" id="UP000829647">
    <property type="component" value="Chromosome"/>
</dbReference>
<dbReference type="Gene3D" id="2.60.120.1440">
    <property type="match status" value="1"/>
</dbReference>
<organism evidence="3 4">
    <name type="scientific">Hymenobacter sublimis</name>
    <dbReference type="NCBI Taxonomy" id="2933777"/>
    <lineage>
        <taxon>Bacteria</taxon>
        <taxon>Pseudomonadati</taxon>
        <taxon>Bacteroidota</taxon>
        <taxon>Cytophagia</taxon>
        <taxon>Cytophagales</taxon>
        <taxon>Hymenobacteraceae</taxon>
        <taxon>Hymenobacter</taxon>
    </lineage>
</organism>
<feature type="domain" description="Protein FecR C-terminal" evidence="2">
    <location>
        <begin position="270"/>
        <end position="336"/>
    </location>
</feature>
<reference evidence="3 4" key="1">
    <citation type="submission" date="2022-04" db="EMBL/GenBank/DDBJ databases">
        <title>Hymenobacter sp. isolated from the air.</title>
        <authorList>
            <person name="Won M."/>
            <person name="Lee C.-M."/>
            <person name="Woen H.-Y."/>
            <person name="Kwon S.-W."/>
        </authorList>
    </citation>
    <scope>NUCLEOTIDE SEQUENCE [LARGE SCALE GENOMIC DNA]</scope>
    <source>
        <strain evidence="4">5516 S-25</strain>
    </source>
</reference>
<dbReference type="PIRSF" id="PIRSF018266">
    <property type="entry name" value="FecR"/>
    <property type="match status" value="1"/>
</dbReference>
<sequence>MPAHPDKSAFLQYINGTATAAEATAMRTWLGQPSNQLLARHWMKEHWHSFDASPHAVPAYPEPDYEALLLTLHQRLRFDVAEPVDIADDSAGGWPGRWRYWAAAAATVAMVAGGSILWQQHARPAPQSYATTFGQTRTLHLPDGSTVTLNGNSRLRYAPNPAAGQPREVWLDGEAFFSVRHTPSNQRFIVHTTAGFNVEVLGTQFTVFRRRQEARVVLLSGKVRVDFEDSTRADLLMKPGELVQTQDDQPRALVHKPVHTDAYASWKDEKLVLDNTSMSELATRLHDTYGLDVEVATPALRTRRMTGTVPVQDLELLLKALEETFHLKAERQQNRLIFSDSIAP</sequence>
<name>A0ABY4J420_9BACT</name>
<dbReference type="EMBL" id="CP095848">
    <property type="protein sequence ID" value="UPL47488.1"/>
    <property type="molecule type" value="Genomic_DNA"/>
</dbReference>
<dbReference type="InterPro" id="IPR006860">
    <property type="entry name" value="FecR"/>
</dbReference>
<dbReference type="PANTHER" id="PTHR30273">
    <property type="entry name" value="PERIPLASMIC SIGNAL SENSOR AND SIGMA FACTOR ACTIVATOR FECR-RELATED"/>
    <property type="match status" value="1"/>
</dbReference>
<evidence type="ECO:0000313" key="3">
    <source>
        <dbReference type="EMBL" id="UPL47488.1"/>
    </source>
</evidence>